<name>A0A2U2HEQ3_9BURK</name>
<dbReference type="SUPFAM" id="SSF55008">
    <property type="entry name" value="HMA, heavy metal-associated domain"/>
    <property type="match status" value="1"/>
</dbReference>
<keyword evidence="2" id="KW-1185">Reference proteome</keyword>
<sequence length="71" mass="6977">MQIEIIKLPGLSDMLAASAVARTLSSAAGVGSVSVCLAQGCANVLFDQSTTSRAALDAALLLAGYPGKPGG</sequence>
<proteinExistence type="predicted"/>
<evidence type="ECO:0000313" key="2">
    <source>
        <dbReference type="Proteomes" id="UP000241421"/>
    </source>
</evidence>
<dbReference type="Proteomes" id="UP000241421">
    <property type="component" value="Unassembled WGS sequence"/>
</dbReference>
<dbReference type="GO" id="GO:0046872">
    <property type="term" value="F:metal ion binding"/>
    <property type="evidence" value="ECO:0007669"/>
    <property type="project" value="InterPro"/>
</dbReference>
<organism evidence="1 2">
    <name type="scientific">Massilia glaciei</name>
    <dbReference type="NCBI Taxonomy" id="1524097"/>
    <lineage>
        <taxon>Bacteria</taxon>
        <taxon>Pseudomonadati</taxon>
        <taxon>Pseudomonadota</taxon>
        <taxon>Betaproteobacteria</taxon>
        <taxon>Burkholderiales</taxon>
        <taxon>Oxalobacteraceae</taxon>
        <taxon>Telluria group</taxon>
        <taxon>Massilia</taxon>
    </lineage>
</organism>
<evidence type="ECO:0000313" key="1">
    <source>
        <dbReference type="EMBL" id="PWF42101.1"/>
    </source>
</evidence>
<reference evidence="1 2" key="1">
    <citation type="submission" date="2018-04" db="EMBL/GenBank/DDBJ databases">
        <title>Massilia violaceinigra sp. nov., a novel purple-pigmented bacterium isolated from Tianshan glacier, Xinjiang, China.</title>
        <authorList>
            <person name="Wang H."/>
        </authorList>
    </citation>
    <scope>NUCLEOTIDE SEQUENCE [LARGE SCALE GENOMIC DNA]</scope>
    <source>
        <strain evidence="1 2">B448-2</strain>
    </source>
</reference>
<comment type="caution">
    <text evidence="1">The sequence shown here is derived from an EMBL/GenBank/DDBJ whole genome shotgun (WGS) entry which is preliminary data.</text>
</comment>
<dbReference type="InterPro" id="IPR036163">
    <property type="entry name" value="HMA_dom_sf"/>
</dbReference>
<dbReference type="AlphaFoldDB" id="A0A2U2HEQ3"/>
<dbReference type="Gene3D" id="3.30.70.100">
    <property type="match status" value="1"/>
</dbReference>
<protein>
    <submittedName>
        <fullName evidence="1">Uncharacterized protein</fullName>
    </submittedName>
</protein>
<dbReference type="EMBL" id="PXWF02000302">
    <property type="protein sequence ID" value="PWF42101.1"/>
    <property type="molecule type" value="Genomic_DNA"/>
</dbReference>
<accession>A0A2U2HEQ3</accession>
<gene>
    <name evidence="1" type="ORF">C7C56_023355</name>
</gene>
<dbReference type="RefSeq" id="WP_106759754.1">
    <property type="nucleotide sequence ID" value="NZ_PXWF02000302.1"/>
</dbReference>